<dbReference type="InterPro" id="IPR011009">
    <property type="entry name" value="Kinase-like_dom_sf"/>
</dbReference>
<feature type="domain" description="Aminoglycoside phosphotransferase" evidence="1">
    <location>
        <begin position="83"/>
        <end position="226"/>
    </location>
</feature>
<dbReference type="Gene3D" id="3.90.1200.10">
    <property type="match status" value="1"/>
</dbReference>
<name>A0A401IR07_9LACO</name>
<dbReference type="AlphaFoldDB" id="A0A401IR07"/>
<evidence type="ECO:0000259" key="1">
    <source>
        <dbReference type="Pfam" id="PF01636"/>
    </source>
</evidence>
<dbReference type="Proteomes" id="UP000286848">
    <property type="component" value="Unassembled WGS sequence"/>
</dbReference>
<dbReference type="EMBL" id="BFFP01000004">
    <property type="protein sequence ID" value="GBG93976.1"/>
    <property type="molecule type" value="Genomic_DNA"/>
</dbReference>
<reference evidence="2 3" key="1">
    <citation type="journal article" date="2019" name="Int. J. Syst. Evol. Microbiol.">
        <title>Lactobacillus salitolerans sp. nov., a novel lactic acid bacterium isolated from spent mushroom substrates.</title>
        <authorList>
            <person name="Tohno M."/>
            <person name="Tanizawa Y."/>
            <person name="Kojima Y."/>
            <person name="Sakamoto M."/>
            <person name="Nakamura Y."/>
            <person name="Ohkuma M."/>
            <person name="Kobayashi H."/>
        </authorList>
    </citation>
    <scope>NUCLEOTIDE SEQUENCE [LARGE SCALE GENOMIC DNA]</scope>
    <source>
        <strain evidence="2 3">YK43</strain>
    </source>
</reference>
<keyword evidence="3" id="KW-1185">Reference proteome</keyword>
<dbReference type="OrthoDB" id="2288966at2"/>
<evidence type="ECO:0000313" key="2">
    <source>
        <dbReference type="EMBL" id="GBG93976.1"/>
    </source>
</evidence>
<evidence type="ECO:0000313" key="3">
    <source>
        <dbReference type="Proteomes" id="UP000286848"/>
    </source>
</evidence>
<gene>
    <name evidence="2" type="ORF">LFYK43_04350</name>
</gene>
<proteinExistence type="predicted"/>
<organism evidence="2 3">
    <name type="scientific">Ligilactobacillus salitolerans</name>
    <dbReference type="NCBI Taxonomy" id="1808352"/>
    <lineage>
        <taxon>Bacteria</taxon>
        <taxon>Bacillati</taxon>
        <taxon>Bacillota</taxon>
        <taxon>Bacilli</taxon>
        <taxon>Lactobacillales</taxon>
        <taxon>Lactobacillaceae</taxon>
        <taxon>Ligilactobacillus</taxon>
    </lineage>
</organism>
<protein>
    <recommendedName>
        <fullName evidence="1">Aminoglycoside phosphotransferase domain-containing protein</fullName>
    </recommendedName>
</protein>
<dbReference type="InterPro" id="IPR002575">
    <property type="entry name" value="Aminoglycoside_PTrfase"/>
</dbReference>
<sequence>MDNVLIDFLNDYYQADLTKIHDVAGNQHLTGYSKYYHTELFVKIFKNEDIFYAEQHVDQKYCPEIFIGTVIFGDNYVVVLKDRQLTDVDQEQLSDERAYIYGRLIAEFHRKVTDQVAVPHDDRPLSEQIKQKMGQVRDEKHRQALQAGLKHVQKDIPAADQEYSKLKKVVLHGDFSTRNIMRYQDKYILLDFEWAHIGCQYEDFIKFFFFEVTDRELRQSFIAGYQSLLEFEIPQKACQQVLLFMSALDIYLFHESHSQDKFGDMADKMLETVISGVPVLEI</sequence>
<dbReference type="SUPFAM" id="SSF56112">
    <property type="entry name" value="Protein kinase-like (PK-like)"/>
    <property type="match status" value="1"/>
</dbReference>
<dbReference type="PROSITE" id="PS50007">
    <property type="entry name" value="PIPLC_X_DOMAIN"/>
    <property type="match status" value="1"/>
</dbReference>
<dbReference type="Pfam" id="PF01636">
    <property type="entry name" value="APH"/>
    <property type="match status" value="1"/>
</dbReference>
<accession>A0A401IR07</accession>
<comment type="caution">
    <text evidence="2">The sequence shown here is derived from an EMBL/GenBank/DDBJ whole genome shotgun (WGS) entry which is preliminary data.</text>
</comment>
<dbReference type="RefSeq" id="WP_124974967.1">
    <property type="nucleotide sequence ID" value="NZ_BFFP01000004.1"/>
</dbReference>